<keyword evidence="3 5" id="KW-1133">Transmembrane helix</keyword>
<evidence type="ECO:0000256" key="2">
    <source>
        <dbReference type="ARBA" id="ARBA00022692"/>
    </source>
</evidence>
<dbReference type="Proteomes" id="UP000245051">
    <property type="component" value="Chromosome"/>
</dbReference>
<evidence type="ECO:0000256" key="3">
    <source>
        <dbReference type="ARBA" id="ARBA00022989"/>
    </source>
</evidence>
<evidence type="ECO:0000313" key="7">
    <source>
        <dbReference type="EMBL" id="GBP98831.1"/>
    </source>
</evidence>
<feature type="transmembrane region" description="Helical" evidence="5">
    <location>
        <begin position="53"/>
        <end position="86"/>
    </location>
</feature>
<evidence type="ECO:0000313" key="6">
    <source>
        <dbReference type="EMBL" id="AWK11798.1"/>
    </source>
</evidence>
<dbReference type="AlphaFoldDB" id="A0A2S1Z7E4"/>
<evidence type="ECO:0000256" key="1">
    <source>
        <dbReference type="ARBA" id="ARBA00004141"/>
    </source>
</evidence>
<keyword evidence="2 5" id="KW-0812">Transmembrane</keyword>
<gene>
    <name evidence="6" type="ORF">DDQ41_26000</name>
    <name evidence="7" type="ORF">SSP531S_02240</name>
</gene>
<reference evidence="6 8" key="1">
    <citation type="submission" date="2018-05" db="EMBL/GenBank/DDBJ databases">
        <title>Complete genome sequence of the Type Strain of Streptomyces spongiicola HNM0071, the producer of staurosporine.</title>
        <authorList>
            <person name="Zhou S."/>
            <person name="Huang X."/>
        </authorList>
    </citation>
    <scope>NUCLEOTIDE SEQUENCE [LARGE SCALE GENOMIC DNA]</scope>
    <source>
        <strain evidence="6 8">HNM0071</strain>
    </source>
</reference>
<feature type="transmembrane region" description="Helical" evidence="5">
    <location>
        <begin position="98"/>
        <end position="116"/>
    </location>
</feature>
<evidence type="ECO:0008006" key="10">
    <source>
        <dbReference type="Google" id="ProtNLM"/>
    </source>
</evidence>
<keyword evidence="8" id="KW-1185">Reference proteome</keyword>
<protein>
    <recommendedName>
        <fullName evidence="10">DoxX family protein</fullName>
    </recommendedName>
</protein>
<evidence type="ECO:0000256" key="5">
    <source>
        <dbReference type="SAM" id="Phobius"/>
    </source>
</evidence>
<dbReference type="Proteomes" id="UP000265354">
    <property type="component" value="Unassembled WGS sequence"/>
</dbReference>
<sequence>MFTAYAVVTAVAIAANAVEAAANFLRARFVVANAAAVGVPPSWLPALGALKGAAALGLLLGLLGLTAVGTAAATGLVLFFIGALVFHVRARVFHNIAGPLLFLALSAAALVLTAAVPPAQGG</sequence>
<reference evidence="7 9" key="2">
    <citation type="submission" date="2018-07" db="EMBL/GenBank/DDBJ databases">
        <title>Whole Genome Shotgun Sequence of Streptomyces spongiicola strain 531S.</title>
        <authorList>
            <person name="Dohra H."/>
            <person name="Kodani S."/>
        </authorList>
    </citation>
    <scope>NUCLEOTIDE SEQUENCE [LARGE SCALE GENOMIC DNA]</scope>
    <source>
        <strain evidence="7 9">531S</strain>
    </source>
</reference>
<name>A0A2S1Z7E4_9ACTN</name>
<dbReference type="InterPro" id="IPR032808">
    <property type="entry name" value="DoxX"/>
</dbReference>
<dbReference type="RefSeq" id="WP_109296634.1">
    <property type="nucleotide sequence ID" value="NZ_BGZL01000001.1"/>
</dbReference>
<accession>A0A2S1Z7E4</accession>
<evidence type="ECO:0000256" key="4">
    <source>
        <dbReference type="ARBA" id="ARBA00023136"/>
    </source>
</evidence>
<keyword evidence="4 5" id="KW-0472">Membrane</keyword>
<evidence type="ECO:0000313" key="8">
    <source>
        <dbReference type="Proteomes" id="UP000245051"/>
    </source>
</evidence>
<evidence type="ECO:0000313" key="9">
    <source>
        <dbReference type="Proteomes" id="UP000265354"/>
    </source>
</evidence>
<dbReference type="EMBL" id="BGZL01000001">
    <property type="protein sequence ID" value="GBP98831.1"/>
    <property type="molecule type" value="Genomic_DNA"/>
</dbReference>
<proteinExistence type="predicted"/>
<dbReference type="EMBL" id="CP029254">
    <property type="protein sequence ID" value="AWK11798.1"/>
    <property type="molecule type" value="Genomic_DNA"/>
</dbReference>
<comment type="subcellular location">
    <subcellularLocation>
        <location evidence="1">Membrane</location>
        <topology evidence="1">Multi-pass membrane protein</topology>
    </subcellularLocation>
</comment>
<dbReference type="GO" id="GO:0016020">
    <property type="term" value="C:membrane"/>
    <property type="evidence" value="ECO:0007669"/>
    <property type="project" value="UniProtKB-SubCell"/>
</dbReference>
<dbReference type="Pfam" id="PF13564">
    <property type="entry name" value="DoxX_2"/>
    <property type="match status" value="1"/>
</dbReference>
<organism evidence="7 9">
    <name type="scientific">Streptomyces spongiicola</name>
    <dbReference type="NCBI Taxonomy" id="1690221"/>
    <lineage>
        <taxon>Bacteria</taxon>
        <taxon>Bacillati</taxon>
        <taxon>Actinomycetota</taxon>
        <taxon>Actinomycetes</taxon>
        <taxon>Kitasatosporales</taxon>
        <taxon>Streptomycetaceae</taxon>
        <taxon>Streptomyces</taxon>
    </lineage>
</organism>
<dbReference type="KEGG" id="sspo:DDQ41_26000"/>